<dbReference type="Pfam" id="PF16152">
    <property type="entry name" value="DUF4860"/>
    <property type="match status" value="1"/>
</dbReference>
<reference evidence="2 3" key="1">
    <citation type="submission" date="2010-08" db="EMBL/GenBank/DDBJ databases">
        <authorList>
            <consortium name="US DOE Joint Genome Institute (JGI-PGF)"/>
            <person name="Lucas S."/>
            <person name="Copeland A."/>
            <person name="Lapidus A."/>
            <person name="Cheng J.-F."/>
            <person name="Bruce D."/>
            <person name="Goodwin L."/>
            <person name="Pitluck S."/>
            <person name="Land M.L."/>
            <person name="Hauser L."/>
            <person name="Chang Y.-J."/>
            <person name="Anderson I.J."/>
            <person name="Johnson E."/>
            <person name="Mulhopadhyay B."/>
            <person name="Kyrpides N."/>
            <person name="Woyke T.J."/>
        </authorList>
    </citation>
    <scope>NUCLEOTIDE SEQUENCE [LARGE SCALE GENOMIC DNA]</scope>
    <source>
        <strain evidence="2 3">6</strain>
    </source>
</reference>
<accession>I5AU89</accession>
<keyword evidence="3" id="KW-1185">Reference proteome</keyword>
<proteinExistence type="predicted"/>
<dbReference type="AlphaFoldDB" id="I5AU89"/>
<dbReference type="Proteomes" id="UP000005753">
    <property type="component" value="Chromosome"/>
</dbReference>
<reference evidence="2 3" key="2">
    <citation type="submission" date="2012-02" db="EMBL/GenBank/DDBJ databases">
        <title>Improved High-Quality Draft sequence of Eubacterium cellulosolvens 6.</title>
        <authorList>
            <consortium name="US DOE Joint Genome Institute"/>
            <person name="Lucas S."/>
            <person name="Han J."/>
            <person name="Lapidus A."/>
            <person name="Cheng J.-F."/>
            <person name="Goodwin L."/>
            <person name="Pitluck S."/>
            <person name="Peters L."/>
            <person name="Mikhailova N."/>
            <person name="Gu W."/>
            <person name="Detter J.C."/>
            <person name="Han C."/>
            <person name="Tapia R."/>
            <person name="Land M."/>
            <person name="Hauser L."/>
            <person name="Kyrpides N."/>
            <person name="Ivanova N."/>
            <person name="Pagani I."/>
            <person name="Johnson E."/>
            <person name="Mukhopadhyay B."/>
            <person name="Anderson I."/>
            <person name="Woyke T."/>
        </authorList>
    </citation>
    <scope>NUCLEOTIDE SEQUENCE [LARGE SCALE GENOMIC DNA]</scope>
    <source>
        <strain evidence="2 3">6</strain>
    </source>
</reference>
<evidence type="ECO:0008006" key="4">
    <source>
        <dbReference type="Google" id="ProtNLM"/>
    </source>
</evidence>
<dbReference type="EMBL" id="CM001487">
    <property type="protein sequence ID" value="EIM57362.1"/>
    <property type="molecule type" value="Genomic_DNA"/>
</dbReference>
<name>I5AU89_EUBC6</name>
<keyword evidence="1" id="KW-0472">Membrane</keyword>
<feature type="transmembrane region" description="Helical" evidence="1">
    <location>
        <begin position="12"/>
        <end position="38"/>
    </location>
</feature>
<keyword evidence="1" id="KW-1133">Transmembrane helix</keyword>
<keyword evidence="1" id="KW-0812">Transmembrane</keyword>
<dbReference type="eggNOG" id="ENOG5033410">
    <property type="taxonomic scope" value="Bacteria"/>
</dbReference>
<dbReference type="HOGENOM" id="CLU_133161_1_0_9"/>
<evidence type="ECO:0000313" key="3">
    <source>
        <dbReference type="Proteomes" id="UP000005753"/>
    </source>
</evidence>
<organism evidence="2 3">
    <name type="scientific">Eubacterium cellulosolvens (strain ATCC 43171 / JCM 9499 / 6)</name>
    <name type="common">Cillobacterium cellulosolvens</name>
    <dbReference type="NCBI Taxonomy" id="633697"/>
    <lineage>
        <taxon>Bacteria</taxon>
        <taxon>Bacillati</taxon>
        <taxon>Bacillota</taxon>
        <taxon>Clostridia</taxon>
        <taxon>Eubacteriales</taxon>
        <taxon>Eubacteriaceae</taxon>
        <taxon>Eubacterium</taxon>
    </lineage>
</organism>
<dbReference type="InterPro" id="IPR032340">
    <property type="entry name" value="DUF4860"/>
</dbReference>
<evidence type="ECO:0000256" key="1">
    <source>
        <dbReference type="SAM" id="Phobius"/>
    </source>
</evidence>
<gene>
    <name evidence="2" type="ORF">EubceDRAFT1_1573</name>
</gene>
<evidence type="ECO:0000313" key="2">
    <source>
        <dbReference type="EMBL" id="EIM57362.1"/>
    </source>
</evidence>
<dbReference type="OrthoDB" id="1863061at2"/>
<protein>
    <recommendedName>
        <fullName evidence="4">DUF4860 domain-containing protein</fullName>
    </recommendedName>
</protein>
<dbReference type="STRING" id="633697.EubceDRAFT1_1573"/>
<sequence>MKSQQQMNSRRFSIVIILPIILFCFFAFTGISVVMYGARVYETTIHKSTLDYSARTAIAYMTEKIRQNDTYGSVQLGSFEDCQALVLIPRESVDDASIRTYIYFYENNLCELTTTDPASVHPSAGTPILPLKSVSISFLSDHLLHFKCVDNWGNDAETCIALLSQEVKS</sequence>